<dbReference type="AlphaFoldDB" id="A0A919AXE1"/>
<keyword evidence="3" id="KW-1185">Reference proteome</keyword>
<reference evidence="2" key="1">
    <citation type="journal article" date="2014" name="Int. J. Syst. Evol. Microbiol.">
        <title>Complete genome sequence of Corynebacterium casei LMG S-19264T (=DSM 44701T), isolated from a smear-ripened cheese.</title>
        <authorList>
            <consortium name="US DOE Joint Genome Institute (JGI-PGF)"/>
            <person name="Walter F."/>
            <person name="Albersmeier A."/>
            <person name="Kalinowski J."/>
            <person name="Ruckert C."/>
        </authorList>
    </citation>
    <scope>NUCLEOTIDE SEQUENCE</scope>
    <source>
        <strain evidence="2">JCM 4059</strain>
    </source>
</reference>
<dbReference type="Proteomes" id="UP000638313">
    <property type="component" value="Unassembled WGS sequence"/>
</dbReference>
<gene>
    <name evidence="2" type="ORF">GCM10010218_06400</name>
</gene>
<evidence type="ECO:0000313" key="2">
    <source>
        <dbReference type="EMBL" id="GHF28022.1"/>
    </source>
</evidence>
<name>A0A919AXE1_9ACTN</name>
<sequence length="189" mass="21006">MTITAVHGIANHLCGRSPKQGAAELAGQWQPRLQQGFTAVGLDDPQLPTLHVAYYAHHTQAAEQQATVPDLLSIDEREQSFVIAWALALCSPTLQEQQGLITAPLRQVLSWISRRRNIPIKVVIRLAVQLAGEVHRYLHVPQVRAAARSAMTESIRQVRPKVVLAHTPSAQSSRTRLSMHTRNWPWTAS</sequence>
<evidence type="ECO:0000256" key="1">
    <source>
        <dbReference type="SAM" id="MobiDB-lite"/>
    </source>
</evidence>
<dbReference type="EMBL" id="BNBD01000001">
    <property type="protein sequence ID" value="GHF28022.1"/>
    <property type="molecule type" value="Genomic_DNA"/>
</dbReference>
<reference evidence="2" key="2">
    <citation type="submission" date="2020-09" db="EMBL/GenBank/DDBJ databases">
        <authorList>
            <person name="Sun Q."/>
            <person name="Ohkuma M."/>
        </authorList>
    </citation>
    <scope>NUCLEOTIDE SEQUENCE</scope>
    <source>
        <strain evidence="2">JCM 4059</strain>
    </source>
</reference>
<evidence type="ECO:0000313" key="3">
    <source>
        <dbReference type="Proteomes" id="UP000638313"/>
    </source>
</evidence>
<accession>A0A919AXE1</accession>
<protein>
    <submittedName>
        <fullName evidence="2">Uncharacterized protein</fullName>
    </submittedName>
</protein>
<dbReference type="RefSeq" id="WP_190127783.1">
    <property type="nucleotide sequence ID" value="NZ_BNBD01000001.1"/>
</dbReference>
<proteinExistence type="predicted"/>
<comment type="caution">
    <text evidence="2">The sequence shown here is derived from an EMBL/GenBank/DDBJ whole genome shotgun (WGS) entry which is preliminary data.</text>
</comment>
<organism evidence="2 3">
    <name type="scientific">Streptomyces mashuensis</name>
    <dbReference type="NCBI Taxonomy" id="33904"/>
    <lineage>
        <taxon>Bacteria</taxon>
        <taxon>Bacillati</taxon>
        <taxon>Actinomycetota</taxon>
        <taxon>Actinomycetes</taxon>
        <taxon>Kitasatosporales</taxon>
        <taxon>Streptomycetaceae</taxon>
        <taxon>Streptomyces</taxon>
    </lineage>
</organism>
<feature type="region of interest" description="Disordered" evidence="1">
    <location>
        <begin position="168"/>
        <end position="189"/>
    </location>
</feature>